<comment type="caution">
    <text evidence="2">The sequence shown here is derived from an EMBL/GenBank/DDBJ whole genome shotgun (WGS) entry which is preliminary data.</text>
</comment>
<evidence type="ECO:0000259" key="1">
    <source>
        <dbReference type="Pfam" id="PF01370"/>
    </source>
</evidence>
<protein>
    <submittedName>
        <fullName evidence="2">NAD-dependent epimerase/dehydratase family protein</fullName>
    </submittedName>
</protein>
<sequence>MRIAVTGANGLIGAQVVRSAARQGHQVTAVVRPASDRRGLAGADAALAETELDDQATLANALAGAQALIHCAGLFSYAAAPGELAEANVAGTAALLKCARLLGVERVVVTSSSVTCGSSLLPETRSEVDRSAPDDSRPEYFASKLSQEETARHIGADIGLDVVIACPTAVVGGPDWRLTPSNALIVGYLLNPLRTTSPAGGCNVVSVRDVADAHVLLAEKGTPGERYLVGGENVTWQHFHELLSELTGGTGPRTFATHTSAYLAASALELAAKLTETTPLMTRAEAATMGQYYWYSSDKLARLGYQPRSARRALVEALGWLSTSPHVPRFARSTFRLDPSVLEARELTPRPLAD</sequence>
<evidence type="ECO:0000313" key="2">
    <source>
        <dbReference type="EMBL" id="MFD2485329.1"/>
    </source>
</evidence>
<dbReference type="SUPFAM" id="SSF51735">
    <property type="entry name" value="NAD(P)-binding Rossmann-fold domains"/>
    <property type="match status" value="1"/>
</dbReference>
<dbReference type="PANTHER" id="PTHR48079">
    <property type="entry name" value="PROTEIN YEEZ"/>
    <property type="match status" value="1"/>
</dbReference>
<reference evidence="3" key="1">
    <citation type="journal article" date="2019" name="Int. J. Syst. Evol. Microbiol.">
        <title>The Global Catalogue of Microorganisms (GCM) 10K type strain sequencing project: providing services to taxonomists for standard genome sequencing and annotation.</title>
        <authorList>
            <consortium name="The Broad Institute Genomics Platform"/>
            <consortium name="The Broad Institute Genome Sequencing Center for Infectious Disease"/>
            <person name="Wu L."/>
            <person name="Ma J."/>
        </authorList>
    </citation>
    <scope>NUCLEOTIDE SEQUENCE [LARGE SCALE GENOMIC DNA]</scope>
    <source>
        <strain evidence="3">CGMCC 4.7638</strain>
    </source>
</reference>
<dbReference type="PANTHER" id="PTHR48079:SF6">
    <property type="entry name" value="NAD(P)-BINDING DOMAIN-CONTAINING PROTEIN-RELATED"/>
    <property type="match status" value="1"/>
</dbReference>
<name>A0ABW5I7M0_9PSEU</name>
<dbReference type="Gene3D" id="3.40.50.720">
    <property type="entry name" value="NAD(P)-binding Rossmann-like Domain"/>
    <property type="match status" value="1"/>
</dbReference>
<gene>
    <name evidence="2" type="ORF">ACFSUT_34015</name>
</gene>
<dbReference type="InterPro" id="IPR001509">
    <property type="entry name" value="Epimerase_deHydtase"/>
</dbReference>
<accession>A0ABW5I7M0</accession>
<proteinExistence type="predicted"/>
<dbReference type="RefSeq" id="WP_344278865.1">
    <property type="nucleotide sequence ID" value="NZ_BAAAHV010000015.1"/>
</dbReference>
<keyword evidence="3" id="KW-1185">Reference proteome</keyword>
<dbReference type="Pfam" id="PF01370">
    <property type="entry name" value="Epimerase"/>
    <property type="match status" value="1"/>
</dbReference>
<dbReference type="Proteomes" id="UP001597542">
    <property type="component" value="Unassembled WGS sequence"/>
</dbReference>
<dbReference type="InterPro" id="IPR051783">
    <property type="entry name" value="NAD(P)-dependent_oxidoreduct"/>
</dbReference>
<dbReference type="EMBL" id="JBHUKQ010000016">
    <property type="protein sequence ID" value="MFD2485329.1"/>
    <property type="molecule type" value="Genomic_DNA"/>
</dbReference>
<feature type="domain" description="NAD-dependent epimerase/dehydratase" evidence="1">
    <location>
        <begin position="3"/>
        <end position="230"/>
    </location>
</feature>
<evidence type="ECO:0000313" key="3">
    <source>
        <dbReference type="Proteomes" id="UP001597542"/>
    </source>
</evidence>
<dbReference type="InterPro" id="IPR036291">
    <property type="entry name" value="NAD(P)-bd_dom_sf"/>
</dbReference>
<organism evidence="2 3">
    <name type="scientific">Amycolatopsis albidoflavus</name>
    <dbReference type="NCBI Taxonomy" id="102226"/>
    <lineage>
        <taxon>Bacteria</taxon>
        <taxon>Bacillati</taxon>
        <taxon>Actinomycetota</taxon>
        <taxon>Actinomycetes</taxon>
        <taxon>Pseudonocardiales</taxon>
        <taxon>Pseudonocardiaceae</taxon>
        <taxon>Amycolatopsis</taxon>
    </lineage>
</organism>